<organism evidence="1 2">
    <name type="scientific">Liquidambar formosana</name>
    <name type="common">Formosan gum</name>
    <dbReference type="NCBI Taxonomy" id="63359"/>
    <lineage>
        <taxon>Eukaryota</taxon>
        <taxon>Viridiplantae</taxon>
        <taxon>Streptophyta</taxon>
        <taxon>Embryophyta</taxon>
        <taxon>Tracheophyta</taxon>
        <taxon>Spermatophyta</taxon>
        <taxon>Magnoliopsida</taxon>
        <taxon>eudicotyledons</taxon>
        <taxon>Gunneridae</taxon>
        <taxon>Pentapetalae</taxon>
        <taxon>Saxifragales</taxon>
        <taxon>Altingiaceae</taxon>
        <taxon>Liquidambar</taxon>
    </lineage>
</organism>
<keyword evidence="2" id="KW-1185">Reference proteome</keyword>
<dbReference type="Proteomes" id="UP001415857">
    <property type="component" value="Unassembled WGS sequence"/>
</dbReference>
<accession>A0AAP0RIF6</accession>
<gene>
    <name evidence="1" type="ORF">L1049_006438</name>
</gene>
<reference evidence="1 2" key="1">
    <citation type="journal article" date="2024" name="Plant J.">
        <title>Genome sequences and population genomics reveal climatic adaptation and genomic divergence between two closely related sweetgum species.</title>
        <authorList>
            <person name="Xu W.Q."/>
            <person name="Ren C.Q."/>
            <person name="Zhang X.Y."/>
            <person name="Comes H.P."/>
            <person name="Liu X.H."/>
            <person name="Li Y.G."/>
            <person name="Kettle C.J."/>
            <person name="Jalonen R."/>
            <person name="Gaisberger H."/>
            <person name="Ma Y.Z."/>
            <person name="Qiu Y.X."/>
        </authorList>
    </citation>
    <scope>NUCLEOTIDE SEQUENCE [LARGE SCALE GENOMIC DNA]</scope>
    <source>
        <strain evidence="1">Hangzhou</strain>
    </source>
</reference>
<name>A0AAP0RIF6_LIQFO</name>
<proteinExistence type="predicted"/>
<dbReference type="EMBL" id="JBBPBK010000010">
    <property type="protein sequence ID" value="KAK9276901.1"/>
    <property type="molecule type" value="Genomic_DNA"/>
</dbReference>
<dbReference type="InterPro" id="IPR021916">
    <property type="entry name" value="DUF3527"/>
</dbReference>
<protein>
    <submittedName>
        <fullName evidence="1">Uncharacterized protein</fullName>
    </submittedName>
</protein>
<dbReference type="Pfam" id="PF12043">
    <property type="entry name" value="DUF3527"/>
    <property type="match status" value="1"/>
</dbReference>
<sequence length="739" mass="82860">MGLDMELEFEKQCRVDLSPKTVLPPNRHCSRVEKRKAKGKPTQRDELLSIEEDFTEITFGCYRSYSCNSIPSRPFGLEGNIEVRRGSVYQSSKEVRKMEKKGTVEGRRKIKMSHSCDNSFSFRIVDPLCTVDEESPEKISSDISQISDLNKTSISEPKVEPWYSDGFIDLCLNSDNREKNSAGTVGRDLIEDLNFKCDKAVGPLNDNNDLQKDKVHRLHKSVSAKVEMPHSPSQSESDHSIACPKGRFSPIRKMFDPFMKSKSQQSPLRYAVEPVEVKAAGKANMRWNRTFRKSLLHDFSNTARNTEPDSHFVKNDRHHPVVDCSPAHLHGCLKLDHKHGVPFFEFSMKCPEDVFVAKTWKADNAVNWIYTFHSTQSKKKNSGSGWGMKDSNKDSSVVGQMQVSCYLCSEQKDGTFDNSMVTEFVLYDIAHARKSVFTKESFNCFPDNSKPPKGSNKSLVGGTFESDDVSDPVKLKHQMKDVSHNVSFDSSTPYPWAPALLHPDLEIAAIVIRVPFEKTESLKYKRGANIIDKAIPNLLDLSLVGQRKNDISKSIGPAKVNVVIPTGNHGLPNAESRGPSPLLDRWRLGGGCDCGGWDMACPLIVFGNPSVQSAEDHLLTENQRPLELFVQGAKENTPALTMTVVEEGQYAIDFHARLSTLQAFSICVAILHSSEASTAVGRERNRQLQCNSLKVFVEEEVQFLIEAVTEEEKRKLTKTMEEIPPSFILNPPFSPIARV</sequence>
<evidence type="ECO:0000313" key="1">
    <source>
        <dbReference type="EMBL" id="KAK9276901.1"/>
    </source>
</evidence>
<dbReference type="AlphaFoldDB" id="A0AAP0RIF6"/>
<dbReference type="PANTHER" id="PTHR31390">
    <property type="entry name" value="EXPRESSED PROTEIN"/>
    <property type="match status" value="1"/>
</dbReference>
<dbReference type="PANTHER" id="PTHR31390:SF0">
    <property type="entry name" value="DOMAIN PROTEIN, PUTATIVE (DUF3527)-RELATED"/>
    <property type="match status" value="1"/>
</dbReference>
<comment type="caution">
    <text evidence="1">The sequence shown here is derived from an EMBL/GenBank/DDBJ whole genome shotgun (WGS) entry which is preliminary data.</text>
</comment>
<evidence type="ECO:0000313" key="2">
    <source>
        <dbReference type="Proteomes" id="UP001415857"/>
    </source>
</evidence>